<dbReference type="EMBL" id="MK072531">
    <property type="protein sequence ID" value="AYV87104.1"/>
    <property type="molecule type" value="Genomic_DNA"/>
</dbReference>
<evidence type="ECO:0000256" key="1">
    <source>
        <dbReference type="SAM" id="Phobius"/>
    </source>
</evidence>
<reference evidence="2" key="1">
    <citation type="submission" date="2018-10" db="EMBL/GenBank/DDBJ databases">
        <title>Hidden diversity of soil giant viruses.</title>
        <authorList>
            <person name="Schulz F."/>
            <person name="Alteio L."/>
            <person name="Goudeau D."/>
            <person name="Ryan E.M."/>
            <person name="Malmstrom R.R."/>
            <person name="Blanchard J."/>
            <person name="Woyke T."/>
        </authorList>
    </citation>
    <scope>NUCLEOTIDE SEQUENCE</scope>
    <source>
        <strain evidence="2">SYV1</strain>
    </source>
</reference>
<gene>
    <name evidence="2" type="ORF">Sylvanvirus25_6</name>
</gene>
<keyword evidence="1" id="KW-1133">Transmembrane helix</keyword>
<protein>
    <recommendedName>
        <fullName evidence="3">t-SNARE coiled-coil homology domain-containing protein</fullName>
    </recommendedName>
</protein>
<dbReference type="SUPFAM" id="SSF58038">
    <property type="entry name" value="SNARE fusion complex"/>
    <property type="match status" value="1"/>
</dbReference>
<keyword evidence="1" id="KW-0472">Membrane</keyword>
<proteinExistence type="predicted"/>
<accession>A0A3G5AJS9</accession>
<keyword evidence="1" id="KW-0812">Transmembrane</keyword>
<organism evidence="2">
    <name type="scientific">Sylvanvirus sp</name>
    <dbReference type="NCBI Taxonomy" id="2487774"/>
    <lineage>
        <taxon>Viruses</taxon>
    </lineage>
</organism>
<dbReference type="Gene3D" id="1.20.5.110">
    <property type="match status" value="1"/>
</dbReference>
<evidence type="ECO:0000313" key="2">
    <source>
        <dbReference type="EMBL" id="AYV87104.1"/>
    </source>
</evidence>
<feature type="transmembrane region" description="Helical" evidence="1">
    <location>
        <begin position="81"/>
        <end position="104"/>
    </location>
</feature>
<sequence length="105" mass="12157">MGSINGDFIHPINDKQAKEDEYLTTMETKIEHVLTLSQQIETQLTIQTDLLEENEEDLNLAKSNLEMVNRKIGRQNNKSHWYSSMCLWIILLVIIALVLLILLFS</sequence>
<evidence type="ECO:0008006" key="3">
    <source>
        <dbReference type="Google" id="ProtNLM"/>
    </source>
</evidence>
<name>A0A3G5AJS9_9VIRU</name>